<dbReference type="PANTHER" id="PTHR43394">
    <property type="entry name" value="ATP-DEPENDENT PERMEASE MDL1, MITOCHONDRIAL"/>
    <property type="match status" value="1"/>
</dbReference>
<keyword evidence="6" id="KW-0963">Cytoplasm</keyword>
<evidence type="ECO:0000256" key="9">
    <source>
        <dbReference type="ARBA" id="ARBA00022698"/>
    </source>
</evidence>
<dbReference type="PROSITE" id="PS00854">
    <property type="entry name" value="PROTEASOME_BETA_1"/>
    <property type="match status" value="1"/>
</dbReference>
<evidence type="ECO:0000256" key="5">
    <source>
        <dbReference type="ARBA" id="ARBA00022448"/>
    </source>
</evidence>
<evidence type="ECO:0000259" key="19">
    <source>
        <dbReference type="PROSITE" id="PS50893"/>
    </source>
</evidence>
<feature type="transmembrane region" description="Helical" evidence="18">
    <location>
        <begin position="270"/>
        <end position="290"/>
    </location>
</feature>
<dbReference type="InterPro" id="IPR000243">
    <property type="entry name" value="Pept_T1A_subB"/>
</dbReference>
<keyword evidence="5" id="KW-0813">Transport</keyword>
<dbReference type="Pfam" id="PF00664">
    <property type="entry name" value="ABC_membrane"/>
    <property type="match status" value="1"/>
</dbReference>
<evidence type="ECO:0000256" key="14">
    <source>
        <dbReference type="ARBA" id="ARBA00022989"/>
    </source>
</evidence>
<dbReference type="AlphaFoldDB" id="A0A4U5VPP1"/>
<dbReference type="InterPro" id="IPR027417">
    <property type="entry name" value="P-loop_NTPase"/>
</dbReference>
<dbReference type="InterPro" id="IPR023333">
    <property type="entry name" value="Proteasome_suB-type"/>
</dbReference>
<keyword evidence="7" id="KW-0645">Protease</keyword>
<keyword evidence="10" id="KW-0547">Nucleotide-binding</keyword>
<dbReference type="GO" id="GO:0016887">
    <property type="term" value="F:ATP hydrolysis activity"/>
    <property type="evidence" value="ECO:0007669"/>
    <property type="project" value="InterPro"/>
</dbReference>
<organism evidence="21 22">
    <name type="scientific">Collichthys lucidus</name>
    <name type="common">Big head croaker</name>
    <name type="synonym">Sciaena lucida</name>
    <dbReference type="NCBI Taxonomy" id="240159"/>
    <lineage>
        <taxon>Eukaryota</taxon>
        <taxon>Metazoa</taxon>
        <taxon>Chordata</taxon>
        <taxon>Craniata</taxon>
        <taxon>Vertebrata</taxon>
        <taxon>Euteleostomi</taxon>
        <taxon>Actinopterygii</taxon>
        <taxon>Neopterygii</taxon>
        <taxon>Teleostei</taxon>
        <taxon>Neoteleostei</taxon>
        <taxon>Acanthomorphata</taxon>
        <taxon>Eupercaria</taxon>
        <taxon>Sciaenidae</taxon>
        <taxon>Collichthys</taxon>
    </lineage>
</organism>
<comment type="catalytic activity">
    <reaction evidence="1">
        <text>Cleavage of peptide bonds with very broad specificity.</text>
        <dbReference type="EC" id="3.4.25.1"/>
    </reaction>
</comment>
<evidence type="ECO:0000256" key="13">
    <source>
        <dbReference type="ARBA" id="ARBA00022942"/>
    </source>
</evidence>
<reference evidence="21 22" key="1">
    <citation type="submission" date="2019-01" db="EMBL/GenBank/DDBJ databases">
        <title>Genome Assembly of Collichthys lucidus.</title>
        <authorList>
            <person name="Cai M."/>
            <person name="Xiao S."/>
        </authorList>
    </citation>
    <scope>NUCLEOTIDE SEQUENCE [LARGE SCALE GENOMIC DNA]</scope>
    <source>
        <strain evidence="21">JT15FE1705JMU</strain>
        <tissue evidence="21">Muscle</tissue>
    </source>
</reference>
<dbReference type="PROSITE" id="PS50893">
    <property type="entry name" value="ABC_TRANSPORTER_2"/>
    <property type="match status" value="1"/>
</dbReference>
<keyword evidence="12" id="KW-0067">ATP-binding</keyword>
<dbReference type="Gene3D" id="3.40.50.300">
    <property type="entry name" value="P-loop containing nucleotide triphosphate hydrolases"/>
    <property type="match status" value="1"/>
</dbReference>
<evidence type="ECO:0000259" key="20">
    <source>
        <dbReference type="PROSITE" id="PS50929"/>
    </source>
</evidence>
<dbReference type="InterPro" id="IPR029055">
    <property type="entry name" value="Ntn_hydrolases_N"/>
</dbReference>
<dbReference type="Pfam" id="PF00227">
    <property type="entry name" value="Proteasome"/>
    <property type="match status" value="1"/>
</dbReference>
<dbReference type="PROSITE" id="PS50929">
    <property type="entry name" value="ABC_TM1F"/>
    <property type="match status" value="1"/>
</dbReference>
<feature type="transmembrane region" description="Helical" evidence="18">
    <location>
        <begin position="310"/>
        <end position="330"/>
    </location>
</feature>
<feature type="domain" description="ABC transmembrane type-1" evidence="20">
    <location>
        <begin position="274"/>
        <end position="556"/>
    </location>
</feature>
<dbReference type="CDD" id="cd03762">
    <property type="entry name" value="proteasome_beta_type_6"/>
    <property type="match status" value="1"/>
</dbReference>
<accession>A0A4U5VPP1</accession>
<dbReference type="Gene3D" id="1.20.1560.10">
    <property type="entry name" value="ABC transporter type 1, transmembrane domain"/>
    <property type="match status" value="2"/>
</dbReference>
<dbReference type="InterPro" id="IPR003439">
    <property type="entry name" value="ABC_transporter-like_ATP-bd"/>
</dbReference>
<feature type="active site" description="Nucleophile" evidence="17">
    <location>
        <position position="18"/>
    </location>
</feature>
<evidence type="ECO:0000256" key="12">
    <source>
        <dbReference type="ARBA" id="ARBA00022840"/>
    </source>
</evidence>
<dbReference type="SMART" id="SM00382">
    <property type="entry name" value="AAA"/>
    <property type="match status" value="1"/>
</dbReference>
<dbReference type="InterPro" id="IPR016050">
    <property type="entry name" value="Proteasome_bsu_CS"/>
</dbReference>
<dbReference type="EC" id="3.4.25.1" evidence="4"/>
<dbReference type="FunFam" id="3.40.50.300:FF:000403">
    <property type="entry name" value="ATP-binding cassette sub-family B member 8, mitochondrial"/>
    <property type="match status" value="1"/>
</dbReference>
<evidence type="ECO:0000256" key="1">
    <source>
        <dbReference type="ARBA" id="ARBA00001198"/>
    </source>
</evidence>
<evidence type="ECO:0000256" key="7">
    <source>
        <dbReference type="ARBA" id="ARBA00022670"/>
    </source>
</evidence>
<dbReference type="GO" id="GO:0015421">
    <property type="term" value="F:ABC-type oligopeptide transporter activity"/>
    <property type="evidence" value="ECO:0007669"/>
    <property type="project" value="TreeGrafter"/>
</dbReference>
<evidence type="ECO:0000256" key="18">
    <source>
        <dbReference type="SAM" id="Phobius"/>
    </source>
</evidence>
<dbReference type="SUPFAM" id="SSF52540">
    <property type="entry name" value="P-loop containing nucleoside triphosphate hydrolases"/>
    <property type="match status" value="1"/>
</dbReference>
<dbReference type="SUPFAM" id="SSF90123">
    <property type="entry name" value="ABC transporter transmembrane region"/>
    <property type="match status" value="1"/>
</dbReference>
<keyword evidence="11" id="KW-0378">Hydrolase</keyword>
<dbReference type="InterPro" id="IPR011527">
    <property type="entry name" value="ABC1_TM_dom"/>
</dbReference>
<dbReference type="GO" id="GO:0005524">
    <property type="term" value="F:ATP binding"/>
    <property type="evidence" value="ECO:0007669"/>
    <property type="project" value="UniProtKB-KW"/>
</dbReference>
<evidence type="ECO:0000256" key="16">
    <source>
        <dbReference type="ARBA" id="ARBA00025456"/>
    </source>
</evidence>
<dbReference type="EMBL" id="CM014097">
    <property type="protein sequence ID" value="TKS89135.1"/>
    <property type="molecule type" value="Genomic_DNA"/>
</dbReference>
<dbReference type="FunFam" id="1.20.1560.10:FF:000058">
    <property type="entry name" value="ABC transporter B family member 25"/>
    <property type="match status" value="1"/>
</dbReference>
<evidence type="ECO:0000256" key="17">
    <source>
        <dbReference type="PIRSR" id="PIRSR600243-1"/>
    </source>
</evidence>
<dbReference type="STRING" id="240159.A0A4U5VPP1"/>
<dbReference type="InterPro" id="IPR003593">
    <property type="entry name" value="AAA+_ATPase"/>
</dbReference>
<comment type="function">
    <text evidence="16">The proteasome is a multicatalytic proteinase complex which is characterized by its ability to cleave peptides with Arg, Phe, Tyr, Leu, and Glu adjacent to the leaving group at neutral or slightly basic pH. The proteasome has an ATP-dependent proteolytic activity. This subunit is involved in antigen processing to generate class I binding peptides.</text>
</comment>
<evidence type="ECO:0000256" key="11">
    <source>
        <dbReference type="ARBA" id="ARBA00022801"/>
    </source>
</evidence>
<name>A0A4U5VPP1_COLLU</name>
<proteinExistence type="predicted"/>
<comment type="subcellular location">
    <subcellularLocation>
        <location evidence="3">Mitochondrion inner membrane</location>
        <topology evidence="3">Multi-pass membrane protein</topology>
    </subcellularLocation>
    <subcellularLocation>
        <location evidence="2">Nucleus</location>
    </subcellularLocation>
</comment>
<evidence type="ECO:0000313" key="22">
    <source>
        <dbReference type="Proteomes" id="UP000298787"/>
    </source>
</evidence>
<dbReference type="Gene3D" id="3.60.20.10">
    <property type="entry name" value="Glutamine Phosphoribosylpyrophosphate, subunit 1, domain 1"/>
    <property type="match status" value="1"/>
</dbReference>
<evidence type="ECO:0000256" key="6">
    <source>
        <dbReference type="ARBA" id="ARBA00022490"/>
    </source>
</evidence>
<protein>
    <recommendedName>
        <fullName evidence="4">proteasome endopeptidase complex</fullName>
        <ecNumber evidence="4">3.4.25.1</ecNumber>
    </recommendedName>
</protein>
<dbReference type="PANTHER" id="PTHR43394:SF14">
    <property type="entry name" value="TRANSPORTER 2, ATP BINDING CASSETTE SUBFAMILY B"/>
    <property type="match status" value="1"/>
</dbReference>
<evidence type="ECO:0000256" key="10">
    <source>
        <dbReference type="ARBA" id="ARBA00022741"/>
    </source>
</evidence>
<keyword evidence="9" id="KW-0888">Threonine protease</keyword>
<dbReference type="Pfam" id="PF00005">
    <property type="entry name" value="ABC_tran"/>
    <property type="match status" value="1"/>
</dbReference>
<dbReference type="CDD" id="cd18590">
    <property type="entry name" value="ABC_6TM_TAP2"/>
    <property type="match status" value="1"/>
</dbReference>
<dbReference type="InterPro" id="IPR001353">
    <property type="entry name" value="Proteasome_sua/b"/>
</dbReference>
<evidence type="ECO:0000256" key="4">
    <source>
        <dbReference type="ARBA" id="ARBA00012039"/>
    </source>
</evidence>
<evidence type="ECO:0000256" key="3">
    <source>
        <dbReference type="ARBA" id="ARBA00004448"/>
    </source>
</evidence>
<keyword evidence="14 18" id="KW-1133">Transmembrane helix</keyword>
<dbReference type="GO" id="GO:0051603">
    <property type="term" value="P:proteolysis involved in protein catabolic process"/>
    <property type="evidence" value="ECO:0007669"/>
    <property type="project" value="InterPro"/>
</dbReference>
<dbReference type="SUPFAM" id="SSF56235">
    <property type="entry name" value="N-terminal nucleophile aminohydrolases (Ntn hydrolases)"/>
    <property type="match status" value="1"/>
</dbReference>
<evidence type="ECO:0000256" key="8">
    <source>
        <dbReference type="ARBA" id="ARBA00022692"/>
    </source>
</evidence>
<evidence type="ECO:0000313" key="21">
    <source>
        <dbReference type="EMBL" id="TKS89135.1"/>
    </source>
</evidence>
<keyword evidence="15 18" id="KW-0472">Membrane</keyword>
<dbReference type="InterPro" id="IPR036640">
    <property type="entry name" value="ABC1_TM_sf"/>
</dbReference>
<keyword evidence="22" id="KW-1185">Reference proteome</keyword>
<dbReference type="GO" id="GO:0005839">
    <property type="term" value="C:proteasome core complex"/>
    <property type="evidence" value="ECO:0007669"/>
    <property type="project" value="InterPro"/>
</dbReference>
<dbReference type="GO" id="GO:0005634">
    <property type="term" value="C:nucleus"/>
    <property type="evidence" value="ECO:0007669"/>
    <property type="project" value="UniProtKB-SubCell"/>
</dbReference>
<dbReference type="PRINTS" id="PR00141">
    <property type="entry name" value="PROTEASOME"/>
</dbReference>
<dbReference type="GO" id="GO:0004298">
    <property type="term" value="F:threonine-type endopeptidase activity"/>
    <property type="evidence" value="ECO:0007669"/>
    <property type="project" value="UniProtKB-KW"/>
</dbReference>
<evidence type="ECO:0000256" key="15">
    <source>
        <dbReference type="ARBA" id="ARBA00023136"/>
    </source>
</evidence>
<dbReference type="Proteomes" id="UP000298787">
    <property type="component" value="Chromosome 20"/>
</dbReference>
<sequence length="833" mass="92783">MLEETGPEWLSEEVKTGTTIIAIEYNGGVVLGSDSRVSAGASVVNRVMNKLSPLHDKIYCALSGSAADAQTIAEMVNYHLDVHSIEIGEDPQVRSAATLVRNISYKYKEELSAHLIVAGWDRRNKGQVFATLNGLLTRQPFAVGGSGSSYVYGFVDAEYRKGMSKEECQQFVVSSNLGELKPLLIRFITVHSLLPAVFETGTKVLYHEETQCGLLADMRCWLMGTGASLAAALFWEMTIPDSDDAAAGKEKKQKSRELFVRVLHLYKPDYPLLLGGLVFLSLAVICEMFIPFYTGRVIDILGSQYQQNEFISAVLFLGLYSLGSSVSAGCRGGLLMCAISAYTCRVKVKLFAALTKQEIGFFETIKTGEITSRLSKDTNLMGRTVCLNVNVLLRTFIKTLGMISLMMNLSWKLTFLVLMETPITGLIQNIYDTHYQRLSLAVQDSMARANEAANEAVSAIRVVRSFNTEKHEARRYDRCLMVTHTLKTRRDTVRAVYLLARRLTGLVMQVSMLYYGRLFIRSGQMTTGSLVSFILYQSDLGQNIRTLTYIFGDMLNSVGAAGKVFEYLDRKPQVSTDGKLEPDQLTGHIIFRHLNFAYPAYPNKTVLQDFSLELKSGQMTALVGPSGEGKSTCVSLLERFYEPQDGEILLDNEPLKSYEHRFLHKKIAVVNQEPVLFSGSIRDNITYGLPDCSTDEIQEAARKANAHDFINKLEKGYDTEVGEGGGQLSKSERQRIAIARALVRKPQVLILDEITSSLDAESENKVQEALASCPNQTLLVIAHRLKTIEKADQIVLIGDGRVQERGTHRELMDRKGSYYKLREKLFTEGNSPQ</sequence>
<gene>
    <name evidence="21" type="ORF">D9C73_022434</name>
</gene>
<dbReference type="InterPro" id="IPR039421">
    <property type="entry name" value="Type_1_exporter"/>
</dbReference>
<keyword evidence="8 18" id="KW-0812">Transmembrane</keyword>
<dbReference type="GO" id="GO:0005743">
    <property type="term" value="C:mitochondrial inner membrane"/>
    <property type="evidence" value="ECO:0007669"/>
    <property type="project" value="UniProtKB-SubCell"/>
</dbReference>
<evidence type="ECO:0000256" key="2">
    <source>
        <dbReference type="ARBA" id="ARBA00004123"/>
    </source>
</evidence>
<dbReference type="PROSITE" id="PS51476">
    <property type="entry name" value="PROTEASOME_BETA_2"/>
    <property type="match status" value="1"/>
</dbReference>
<keyword evidence="13" id="KW-0647">Proteasome</keyword>
<feature type="domain" description="ABC transporter" evidence="19">
    <location>
        <begin position="591"/>
        <end position="824"/>
    </location>
</feature>